<evidence type="ECO:0000256" key="1">
    <source>
        <dbReference type="ARBA" id="ARBA00004127"/>
    </source>
</evidence>
<comment type="caution">
    <text evidence="9">The sequence shown here is derived from an EMBL/GenBank/DDBJ whole genome shotgun (WGS) entry which is preliminary data.</text>
</comment>
<proteinExistence type="predicted"/>
<evidence type="ECO:0000256" key="6">
    <source>
        <dbReference type="ARBA" id="ARBA00023136"/>
    </source>
</evidence>
<dbReference type="EMBL" id="JBHSJJ010000001">
    <property type="protein sequence ID" value="MFC4870630.1"/>
    <property type="molecule type" value="Genomic_DNA"/>
</dbReference>
<dbReference type="RefSeq" id="WP_377061327.1">
    <property type="nucleotide sequence ID" value="NZ_JBHSJJ010000001.1"/>
</dbReference>
<gene>
    <name evidence="9" type="ORF">ACFPFU_02950</name>
</gene>
<sequence length="400" mass="46724">MQKQVMRSLDSVSSISSGMTNVVKDVLGLTISIFTYEWMVGHLAIFEIKSTWLVYLITFMVVDFKGYWTHRWEHKINILWNRHVIHHSSEEFNLACGLRQTVSTVFDYFTFLLLPAAIVGVPVEVIAVVAPIHLFLQFWYHTRLIGKMGWLEDIIVTPSHHRVHHAVNKVYMDKNLGQIFIFWDKIFGTFQEELNDEPCIYGITRPARTWNPIKINFQHFFLLVKDAYHTKSWKDKLRIWFMPTGWRPPDVMEKFPVEQMGDLGHYQKYDTPSSLSFRIWAWIQLMFNYLLLIYLFAFIMEIGTPGVFIYGALVVVAVYAFTELMDRNPNAIYMELFKSLSVLAFIFIQGDWFGANTYLGSWFTFIVGMYQVLTVVVVWGFVNGELKGHFKLFPSKLGGI</sequence>
<dbReference type="InterPro" id="IPR051689">
    <property type="entry name" value="Sterol_desaturase/TMEM195"/>
</dbReference>
<dbReference type="PANTHER" id="PTHR21624">
    <property type="entry name" value="STEROL DESATURASE-RELATED PROTEIN"/>
    <property type="match status" value="1"/>
</dbReference>
<evidence type="ECO:0000259" key="8">
    <source>
        <dbReference type="Pfam" id="PF04116"/>
    </source>
</evidence>
<feature type="transmembrane region" description="Helical" evidence="7">
    <location>
        <begin position="108"/>
        <end position="136"/>
    </location>
</feature>
<keyword evidence="3 7" id="KW-1133">Transmembrane helix</keyword>
<evidence type="ECO:0000256" key="4">
    <source>
        <dbReference type="ARBA" id="ARBA00023002"/>
    </source>
</evidence>
<organism evidence="9 10">
    <name type="scientific">Negadavirga shengliensis</name>
    <dbReference type="NCBI Taxonomy" id="1389218"/>
    <lineage>
        <taxon>Bacteria</taxon>
        <taxon>Pseudomonadati</taxon>
        <taxon>Bacteroidota</taxon>
        <taxon>Cytophagia</taxon>
        <taxon>Cytophagales</taxon>
        <taxon>Cyclobacteriaceae</taxon>
        <taxon>Negadavirga</taxon>
    </lineage>
</organism>
<keyword evidence="4 9" id="KW-0560">Oxidoreductase</keyword>
<dbReference type="EC" id="1.-.-.-" evidence="9"/>
<dbReference type="InterPro" id="IPR006694">
    <property type="entry name" value="Fatty_acid_hydroxylase"/>
</dbReference>
<dbReference type="GO" id="GO:0016491">
    <property type="term" value="F:oxidoreductase activity"/>
    <property type="evidence" value="ECO:0007669"/>
    <property type="project" value="UniProtKB-KW"/>
</dbReference>
<feature type="transmembrane region" description="Helical" evidence="7">
    <location>
        <begin position="306"/>
        <end position="324"/>
    </location>
</feature>
<dbReference type="Pfam" id="PF04116">
    <property type="entry name" value="FA_hydroxylase"/>
    <property type="match status" value="1"/>
</dbReference>
<name>A0ABV9SW50_9BACT</name>
<evidence type="ECO:0000256" key="2">
    <source>
        <dbReference type="ARBA" id="ARBA00022692"/>
    </source>
</evidence>
<keyword evidence="2 7" id="KW-0812">Transmembrane</keyword>
<feature type="transmembrane region" description="Helical" evidence="7">
    <location>
        <begin position="279"/>
        <end position="300"/>
    </location>
</feature>
<dbReference type="Proteomes" id="UP001595818">
    <property type="component" value="Unassembled WGS sequence"/>
</dbReference>
<dbReference type="PANTHER" id="PTHR21624:SF1">
    <property type="entry name" value="ALKYLGLYCEROL MONOOXYGENASE"/>
    <property type="match status" value="1"/>
</dbReference>
<comment type="subcellular location">
    <subcellularLocation>
        <location evidence="1">Endomembrane system</location>
        <topology evidence="1">Multi-pass membrane protein</topology>
    </subcellularLocation>
</comment>
<evidence type="ECO:0000256" key="5">
    <source>
        <dbReference type="ARBA" id="ARBA00023098"/>
    </source>
</evidence>
<feature type="transmembrane region" description="Helical" evidence="7">
    <location>
        <begin position="361"/>
        <end position="382"/>
    </location>
</feature>
<feature type="transmembrane region" description="Helical" evidence="7">
    <location>
        <begin position="336"/>
        <end position="355"/>
    </location>
</feature>
<accession>A0ABV9SW50</accession>
<evidence type="ECO:0000313" key="10">
    <source>
        <dbReference type="Proteomes" id="UP001595818"/>
    </source>
</evidence>
<evidence type="ECO:0000256" key="7">
    <source>
        <dbReference type="SAM" id="Phobius"/>
    </source>
</evidence>
<feature type="domain" description="Fatty acid hydroxylase" evidence="8">
    <location>
        <begin position="56"/>
        <end position="189"/>
    </location>
</feature>
<reference evidence="10" key="1">
    <citation type="journal article" date="2019" name="Int. J. Syst. Evol. Microbiol.">
        <title>The Global Catalogue of Microorganisms (GCM) 10K type strain sequencing project: providing services to taxonomists for standard genome sequencing and annotation.</title>
        <authorList>
            <consortium name="The Broad Institute Genomics Platform"/>
            <consortium name="The Broad Institute Genome Sequencing Center for Infectious Disease"/>
            <person name="Wu L."/>
            <person name="Ma J."/>
        </authorList>
    </citation>
    <scope>NUCLEOTIDE SEQUENCE [LARGE SCALE GENOMIC DNA]</scope>
    <source>
        <strain evidence="10">CGMCC 4.7466</strain>
    </source>
</reference>
<keyword evidence="5" id="KW-0443">Lipid metabolism</keyword>
<keyword evidence="10" id="KW-1185">Reference proteome</keyword>
<protein>
    <submittedName>
        <fullName evidence="9">Sterol desaturase family protein</fullName>
        <ecNumber evidence="9">1.-.-.-</ecNumber>
    </submittedName>
</protein>
<evidence type="ECO:0000313" key="9">
    <source>
        <dbReference type="EMBL" id="MFC4870630.1"/>
    </source>
</evidence>
<keyword evidence="6 7" id="KW-0472">Membrane</keyword>
<evidence type="ECO:0000256" key="3">
    <source>
        <dbReference type="ARBA" id="ARBA00022989"/>
    </source>
</evidence>